<name>A0A2S7WXN0_9FLAO</name>
<keyword evidence="1" id="KW-0812">Transmembrane</keyword>
<feature type="transmembrane region" description="Helical" evidence="1">
    <location>
        <begin position="21"/>
        <end position="37"/>
    </location>
</feature>
<organism evidence="2 3">
    <name type="scientific">Polaribacter glomeratus</name>
    <dbReference type="NCBI Taxonomy" id="102"/>
    <lineage>
        <taxon>Bacteria</taxon>
        <taxon>Pseudomonadati</taxon>
        <taxon>Bacteroidota</taxon>
        <taxon>Flavobacteriia</taxon>
        <taxon>Flavobacteriales</taxon>
        <taxon>Flavobacteriaceae</taxon>
    </lineage>
</organism>
<dbReference type="Proteomes" id="UP000239068">
    <property type="component" value="Unassembled WGS sequence"/>
</dbReference>
<proteinExistence type="predicted"/>
<accession>A0A2S7WXN0</accession>
<dbReference type="EMBL" id="MSCM01000001">
    <property type="protein sequence ID" value="PQJ82298.1"/>
    <property type="molecule type" value="Genomic_DNA"/>
</dbReference>
<protein>
    <submittedName>
        <fullName evidence="2">Uncharacterized protein</fullName>
    </submittedName>
</protein>
<keyword evidence="1" id="KW-0472">Membrane</keyword>
<reference evidence="2 3" key="1">
    <citation type="submission" date="2016-12" db="EMBL/GenBank/DDBJ databases">
        <title>Trade-off between light-utilization and light-protection in marine flavobacteria.</title>
        <authorList>
            <person name="Kumagai Y."/>
            <person name="Yoshizawa S."/>
            <person name="Kogure K."/>
            <person name="Iwasaki W."/>
        </authorList>
    </citation>
    <scope>NUCLEOTIDE SEQUENCE [LARGE SCALE GENOMIC DNA]</scope>
    <source>
        <strain evidence="2 3">ATCC 43844</strain>
    </source>
</reference>
<sequence length="62" mass="7669">MKNINRTIKYFCISLLFKLKLLQFKVIYFVIKLLIYLDKFSKTIYFFVHKTQYFSVLYLTEV</sequence>
<evidence type="ECO:0000313" key="3">
    <source>
        <dbReference type="Proteomes" id="UP000239068"/>
    </source>
</evidence>
<evidence type="ECO:0000256" key="1">
    <source>
        <dbReference type="SAM" id="Phobius"/>
    </source>
</evidence>
<keyword evidence="1" id="KW-1133">Transmembrane helix</keyword>
<comment type="caution">
    <text evidence="2">The sequence shown here is derived from an EMBL/GenBank/DDBJ whole genome shotgun (WGS) entry which is preliminary data.</text>
</comment>
<evidence type="ECO:0000313" key="2">
    <source>
        <dbReference type="EMBL" id="PQJ82298.1"/>
    </source>
</evidence>
<keyword evidence="3" id="KW-1185">Reference proteome</keyword>
<gene>
    <name evidence="2" type="ORF">BTO16_06780</name>
</gene>
<dbReference type="AlphaFoldDB" id="A0A2S7WXN0"/>